<feature type="transmembrane region" description="Helical" evidence="1">
    <location>
        <begin position="120"/>
        <end position="140"/>
    </location>
</feature>
<evidence type="ECO:0000313" key="3">
    <source>
        <dbReference type="Proteomes" id="UP001218231"/>
    </source>
</evidence>
<name>A0ABY7TVA9_9SPHN</name>
<evidence type="ECO:0000313" key="2">
    <source>
        <dbReference type="EMBL" id="WCT76956.1"/>
    </source>
</evidence>
<dbReference type="EMBL" id="CP117417">
    <property type="protein sequence ID" value="WCT76956.1"/>
    <property type="molecule type" value="Genomic_DNA"/>
</dbReference>
<keyword evidence="1" id="KW-0812">Transmembrane</keyword>
<gene>
    <name evidence="2" type="ORF">PQ457_13645</name>
</gene>
<dbReference type="Proteomes" id="UP001218231">
    <property type="component" value="Chromosome"/>
</dbReference>
<keyword evidence="3" id="KW-1185">Reference proteome</keyword>
<dbReference type="RefSeq" id="WP_273617352.1">
    <property type="nucleotide sequence ID" value="NZ_CP117417.1"/>
</dbReference>
<keyword evidence="1" id="KW-0472">Membrane</keyword>
<proteinExistence type="predicted"/>
<keyword evidence="1" id="KW-1133">Transmembrane helix</keyword>
<protein>
    <submittedName>
        <fullName evidence="2">Anti-sigma factor</fullName>
    </submittedName>
</protein>
<organism evidence="2 3">
    <name type="scientific">Novosphingobium humi</name>
    <dbReference type="NCBI Taxonomy" id="2282397"/>
    <lineage>
        <taxon>Bacteria</taxon>
        <taxon>Pseudomonadati</taxon>
        <taxon>Pseudomonadota</taxon>
        <taxon>Alphaproteobacteria</taxon>
        <taxon>Sphingomonadales</taxon>
        <taxon>Sphingomonadaceae</taxon>
        <taxon>Novosphingobium</taxon>
    </lineage>
</organism>
<evidence type="ECO:0000256" key="1">
    <source>
        <dbReference type="SAM" id="Phobius"/>
    </source>
</evidence>
<accession>A0ABY7TVA9</accession>
<sequence>MSISREEIMAYVDGEMDEAARARVTLAALSDLDLAEAIARERALRERLQGHFAGVAQEPVPPAWEAMIRKAQSAETPADAQAEAPIAPPAPVIDLAQVRRKKADEAKAARPKIPLSQQKWFGGAIAAALVMGLFLGGQMMRSEGPITAKDGALLASGDLAHALDRQLAANEGSTRMIATFRRGDGAVCRAFSGALASGIACHDGDGWRLEHVMPGSDASGAQYRQAGSADAAVMAIAQDMAVGEPMDAAQERAARDKGWR</sequence>
<reference evidence="2 3" key="1">
    <citation type="submission" date="2023-02" db="EMBL/GenBank/DDBJ databases">
        <title>Genome sequence of Novosphingobium humi KACC 19094.</title>
        <authorList>
            <person name="Kim S."/>
            <person name="Heo J."/>
            <person name="Kwon S.-W."/>
        </authorList>
    </citation>
    <scope>NUCLEOTIDE SEQUENCE [LARGE SCALE GENOMIC DNA]</scope>
    <source>
        <strain evidence="2 3">KACC 19094</strain>
    </source>
</reference>